<keyword evidence="3" id="KW-0032">Aminotransferase</keyword>
<dbReference type="InterPro" id="IPR015422">
    <property type="entry name" value="PyrdxlP-dep_Trfase_small"/>
</dbReference>
<dbReference type="PROSITE" id="PS00600">
    <property type="entry name" value="AA_TRANSFER_CLASS_3"/>
    <property type="match status" value="1"/>
</dbReference>
<evidence type="ECO:0000313" key="8">
    <source>
        <dbReference type="Proteomes" id="UP000285286"/>
    </source>
</evidence>
<dbReference type="EMBL" id="MOAM01000046">
    <property type="protein sequence ID" value="ROL62974.1"/>
    <property type="molecule type" value="Genomic_DNA"/>
</dbReference>
<dbReference type="InterPro" id="IPR015424">
    <property type="entry name" value="PyrdxlP-dep_Trfase"/>
</dbReference>
<dbReference type="Proteomes" id="UP000285286">
    <property type="component" value="Unassembled WGS sequence"/>
</dbReference>
<reference evidence="7 8" key="1">
    <citation type="submission" date="2016-10" db="EMBL/GenBank/DDBJ databases">
        <title>Comparative genome analysis of multiple Pseudomonas spp. focuses on biocontrol and plant growth promoting traits.</title>
        <authorList>
            <person name="Tao X.-Y."/>
            <person name="Taylor C.G."/>
        </authorList>
    </citation>
    <scope>NUCLEOTIDE SEQUENCE [LARGE SCALE GENOMIC DNA]</scope>
    <source>
        <strain evidence="7 8">15D11</strain>
    </source>
</reference>
<proteinExistence type="inferred from homology"/>
<keyword evidence="8" id="KW-1185">Reference proteome</keyword>
<comment type="similarity">
    <text evidence="2 6">Belongs to the class-III pyridoxal-phosphate-dependent aminotransferase family.</text>
</comment>
<evidence type="ECO:0000256" key="4">
    <source>
        <dbReference type="ARBA" id="ARBA00022679"/>
    </source>
</evidence>
<evidence type="ECO:0000256" key="2">
    <source>
        <dbReference type="ARBA" id="ARBA00008954"/>
    </source>
</evidence>
<keyword evidence="4" id="KW-0808">Transferase</keyword>
<dbReference type="InterPro" id="IPR004637">
    <property type="entry name" value="Dat"/>
</dbReference>
<dbReference type="PANTHER" id="PTHR43552">
    <property type="entry name" value="DIAMINOBUTYRATE--2-OXOGLUTARATE AMINOTRANSFERASE"/>
    <property type="match status" value="1"/>
</dbReference>
<sequence>MSVAISLAQALPVSSTADAAETLYAFNESPLLARQSLQESNARSYPRRIPLALKRARGIYVEDIEGRQFIDCLAGAGTLALGHNHPLVIEAIQQVLADELPLHTLDLTTPVKDQFVQDLFSLLPEQLRSEAKIQFCGPTGTDAVEAALKLVRTATGRNTVLSFQGGYHGMSQGALSLMGSLGPKKPLAALLANGVQFLPYPYDYRCPFGLGGEEGVKVNLHYLENLLSDPESGVQLPAAVIVEVVQGEGGVIPADIEWLRGVRRITEKAGVALIVDEIQSGFARTGKMFAFEHAGITPDVVVLSKAIGGSLPLAVVVYRQWLDTWQPGAHAGTFRGNQMAMAAGSAVINFLKEHDLCAHAQAMGERLAAHLRRLQEDFPQLGDIRGRGLMLGVELVDPQGQLDAQGHPPVCPRLAPLVQRECLKRGLILELGGRQGAVVRFLPPLIITAEQVDEVAARFARAVAAAVARL</sequence>
<dbReference type="CDD" id="cd00610">
    <property type="entry name" value="OAT_like"/>
    <property type="match status" value="1"/>
</dbReference>
<evidence type="ECO:0000313" key="7">
    <source>
        <dbReference type="EMBL" id="ROL62974.1"/>
    </source>
</evidence>
<protein>
    <submittedName>
        <fullName evidence="7">Diaminobutyrate--2-oxoglutarate transaminase</fullName>
    </submittedName>
</protein>
<dbReference type="AlphaFoldDB" id="A0A423CUI5"/>
<comment type="caution">
    <text evidence="7">The sequence shown here is derived from an EMBL/GenBank/DDBJ whole genome shotgun (WGS) entry which is preliminary data.</text>
</comment>
<comment type="cofactor">
    <cofactor evidence="1">
        <name>pyridoxal 5'-phosphate</name>
        <dbReference type="ChEBI" id="CHEBI:597326"/>
    </cofactor>
</comment>
<dbReference type="PANTHER" id="PTHR43552:SF1">
    <property type="entry name" value="DIAMINOBUTYRATE--2-OXOGLUTARATE AMINOTRANSFERASE"/>
    <property type="match status" value="1"/>
</dbReference>
<keyword evidence="5 6" id="KW-0663">Pyridoxal phosphate</keyword>
<evidence type="ECO:0000256" key="6">
    <source>
        <dbReference type="RuleBase" id="RU003560"/>
    </source>
</evidence>
<accession>A0A423CUI5</accession>
<dbReference type="NCBIfam" id="NF005393">
    <property type="entry name" value="PRK06938.1"/>
    <property type="match status" value="1"/>
</dbReference>
<name>A0A423CUI5_9PSED</name>
<organism evidence="7 8">
    <name type="scientific">Pseudomonas vranovensis</name>
    <dbReference type="NCBI Taxonomy" id="321661"/>
    <lineage>
        <taxon>Bacteria</taxon>
        <taxon>Pseudomonadati</taxon>
        <taxon>Pseudomonadota</taxon>
        <taxon>Gammaproteobacteria</taxon>
        <taxon>Pseudomonadales</taxon>
        <taxon>Pseudomonadaceae</taxon>
        <taxon>Pseudomonas</taxon>
    </lineage>
</organism>
<dbReference type="FunFam" id="3.40.640.10:FF:000091">
    <property type="entry name" value="Diaminobutyrate--2-oxoglutarate aminotransferase"/>
    <property type="match status" value="1"/>
</dbReference>
<dbReference type="InterPro" id="IPR049704">
    <property type="entry name" value="Aminotrans_3_PPA_site"/>
</dbReference>
<dbReference type="GO" id="GO:0008483">
    <property type="term" value="F:transaminase activity"/>
    <property type="evidence" value="ECO:0007669"/>
    <property type="project" value="UniProtKB-KW"/>
</dbReference>
<dbReference type="NCBIfam" id="TIGR00709">
    <property type="entry name" value="dat"/>
    <property type="match status" value="1"/>
</dbReference>
<dbReference type="SUPFAM" id="SSF53383">
    <property type="entry name" value="PLP-dependent transferases"/>
    <property type="match status" value="1"/>
</dbReference>
<evidence type="ECO:0000256" key="1">
    <source>
        <dbReference type="ARBA" id="ARBA00001933"/>
    </source>
</evidence>
<evidence type="ECO:0000256" key="3">
    <source>
        <dbReference type="ARBA" id="ARBA00022576"/>
    </source>
</evidence>
<dbReference type="Pfam" id="PF00202">
    <property type="entry name" value="Aminotran_3"/>
    <property type="match status" value="1"/>
</dbReference>
<gene>
    <name evidence="7" type="ORF">BHU25_25285</name>
</gene>
<dbReference type="Gene3D" id="3.40.640.10">
    <property type="entry name" value="Type I PLP-dependent aspartate aminotransferase-like (Major domain)"/>
    <property type="match status" value="1"/>
</dbReference>
<dbReference type="PIRSF" id="PIRSF000521">
    <property type="entry name" value="Transaminase_4ab_Lys_Orn"/>
    <property type="match status" value="1"/>
</dbReference>
<dbReference type="Gene3D" id="3.90.1150.10">
    <property type="entry name" value="Aspartate Aminotransferase, domain 1"/>
    <property type="match status" value="1"/>
</dbReference>
<evidence type="ECO:0000256" key="5">
    <source>
        <dbReference type="ARBA" id="ARBA00022898"/>
    </source>
</evidence>
<dbReference type="InterPro" id="IPR015421">
    <property type="entry name" value="PyrdxlP-dep_Trfase_major"/>
</dbReference>
<dbReference type="GO" id="GO:0030170">
    <property type="term" value="F:pyridoxal phosphate binding"/>
    <property type="evidence" value="ECO:0007669"/>
    <property type="project" value="InterPro"/>
</dbReference>
<dbReference type="InterPro" id="IPR005814">
    <property type="entry name" value="Aminotrans_3"/>
</dbReference>
<dbReference type="RefSeq" id="WP_123568189.1">
    <property type="nucleotide sequence ID" value="NZ_MOAM01000046.1"/>
</dbReference>